<dbReference type="Proteomes" id="UP000199076">
    <property type="component" value="Unassembled WGS sequence"/>
</dbReference>
<feature type="compositionally biased region" description="Polar residues" evidence="1">
    <location>
        <begin position="362"/>
        <end position="371"/>
    </location>
</feature>
<feature type="transmembrane region" description="Helical" evidence="2">
    <location>
        <begin position="12"/>
        <end position="35"/>
    </location>
</feature>
<accession>A0A1G7SGF0</accession>
<dbReference type="InterPro" id="IPR035185">
    <property type="entry name" value="DUF5305"/>
</dbReference>
<keyword evidence="2" id="KW-1133">Transmembrane helix</keyword>
<feature type="compositionally biased region" description="Acidic residues" evidence="1">
    <location>
        <begin position="372"/>
        <end position="386"/>
    </location>
</feature>
<evidence type="ECO:0000256" key="2">
    <source>
        <dbReference type="SAM" id="Phobius"/>
    </source>
</evidence>
<feature type="region of interest" description="Disordered" evidence="1">
    <location>
        <begin position="348"/>
        <end position="394"/>
    </location>
</feature>
<evidence type="ECO:0000313" key="4">
    <source>
        <dbReference type="Proteomes" id="UP000199076"/>
    </source>
</evidence>
<dbReference type="Pfam" id="PF17231">
    <property type="entry name" value="DUF5305"/>
    <property type="match status" value="1"/>
</dbReference>
<keyword evidence="4" id="KW-1185">Reference proteome</keyword>
<keyword evidence="2" id="KW-0472">Membrane</keyword>
<organism evidence="3 4">
    <name type="scientific">Halorientalis regularis</name>
    <dbReference type="NCBI Taxonomy" id="660518"/>
    <lineage>
        <taxon>Archaea</taxon>
        <taxon>Methanobacteriati</taxon>
        <taxon>Methanobacteriota</taxon>
        <taxon>Stenosarchaea group</taxon>
        <taxon>Halobacteria</taxon>
        <taxon>Halobacteriales</taxon>
        <taxon>Haloarculaceae</taxon>
        <taxon>Halorientalis</taxon>
    </lineage>
</organism>
<evidence type="ECO:0008006" key="5">
    <source>
        <dbReference type="Google" id="ProtNLM"/>
    </source>
</evidence>
<feature type="transmembrane region" description="Helical" evidence="2">
    <location>
        <begin position="245"/>
        <end position="264"/>
    </location>
</feature>
<dbReference type="EMBL" id="FNBK01000018">
    <property type="protein sequence ID" value="SDG21290.1"/>
    <property type="molecule type" value="Genomic_DNA"/>
</dbReference>
<evidence type="ECO:0000313" key="3">
    <source>
        <dbReference type="EMBL" id="SDG21290.1"/>
    </source>
</evidence>
<dbReference type="RefSeq" id="WP_092694942.1">
    <property type="nucleotide sequence ID" value="NZ_FNBK01000018.1"/>
</dbReference>
<gene>
    <name evidence="3" type="ORF">SAMN05216218_11832</name>
</gene>
<proteinExistence type="predicted"/>
<reference evidence="4" key="1">
    <citation type="submission" date="2016-10" db="EMBL/GenBank/DDBJ databases">
        <authorList>
            <person name="Varghese N."/>
            <person name="Submissions S."/>
        </authorList>
    </citation>
    <scope>NUCLEOTIDE SEQUENCE [LARGE SCALE GENOMIC DNA]</scope>
    <source>
        <strain evidence="4">IBRC-M 10760</strain>
    </source>
</reference>
<sequence length="394" mass="42328">MRTWGRRIRSTVDGQFGAVVFVLVATLLVGGWLTYGAYATTETTVEQEQRAQAQYVGAFDHEADVVVDSPVFDAGTTLSNRTAYFTQATPVLDGTFRYTYTATDGGNVSVTATVEAVFRSVADGEDGGEYWRVTRPLNRTTASIEPGETVRLSFSENVTELLNESQRYDESVGGTPGTLAVAFAADVTTEGTVNGRSVARSQTYRLGLSADDSVYRVDDPGTITNATKQTRAVRTQVQPGLVGRVGGPALLVVGLLGLLALGTLRYQGQLALSEAERAYMAYERDRNEYEEWITAARLPPEARDGPTVEVDSLEGLVDIAIDSDRRVIENGPDGEYVTVVDDVVYRFSAPPEPDSDPLSPLVSTNGASGDQGTDDWGDDEVADEEATASTDGND</sequence>
<protein>
    <recommendedName>
        <fullName evidence="5">DUF5305 domain-containing protein</fullName>
    </recommendedName>
</protein>
<evidence type="ECO:0000256" key="1">
    <source>
        <dbReference type="SAM" id="MobiDB-lite"/>
    </source>
</evidence>
<dbReference type="OrthoDB" id="270764at2157"/>
<name>A0A1G7SGF0_9EURY</name>
<keyword evidence="2" id="KW-0812">Transmembrane</keyword>
<dbReference type="AlphaFoldDB" id="A0A1G7SGF0"/>
<dbReference type="STRING" id="660518.SAMN05216218_11832"/>